<evidence type="ECO:0000256" key="3">
    <source>
        <dbReference type="SAM" id="SignalP"/>
    </source>
</evidence>
<evidence type="ECO:0000313" key="6">
    <source>
        <dbReference type="WBParaSite" id="ACRNAN_Path_303.g1146.t1"/>
    </source>
</evidence>
<dbReference type="Gene3D" id="2.60.40.10">
    <property type="entry name" value="Immunoglobulins"/>
    <property type="match status" value="1"/>
</dbReference>
<dbReference type="Gene3D" id="1.50.10.100">
    <property type="entry name" value="Chondroitin AC/alginate lyase"/>
    <property type="match status" value="1"/>
</dbReference>
<organism evidence="5 6">
    <name type="scientific">Acrobeloides nanus</name>
    <dbReference type="NCBI Taxonomy" id="290746"/>
    <lineage>
        <taxon>Eukaryota</taxon>
        <taxon>Metazoa</taxon>
        <taxon>Ecdysozoa</taxon>
        <taxon>Nematoda</taxon>
        <taxon>Chromadorea</taxon>
        <taxon>Rhabditida</taxon>
        <taxon>Tylenchina</taxon>
        <taxon>Cephalobomorpha</taxon>
        <taxon>Cephaloboidea</taxon>
        <taxon>Cephalobidae</taxon>
        <taxon>Acrobeloides</taxon>
    </lineage>
</organism>
<sequence>METITLLLTLLPISALCAGFVHPGLLHTQGDFDRMAQMVQNKTAPWINSWNILINNWQADASYSTRQVSIATRGSGCNPGDNSYNLMNDAAAAYQLALRWKITGNNSYADAAVRIMNAWSSTLTQISCPGGSGWDYVLMAGIQGYQFANAGEIMRNYSGLSATNFTAFQKMMSTVFYPWPSQGWLPNTDLSVYSSWDLLGIAAGMAIGILCDNQTIFNQAISNFYFDYGNGGIHNMVYYVHPGYLGQTQESGRDQGHNTLSIALLGVIAEQAWNQGIDLYGYSNNRILAAAEYVARGNLIQNGSTYYSVPFQPYMVNVWPNGIYDSGFSTAAIGNLRPSWAKIYNHYVNRIGLSAPYTGQMMNKVAPDGGGGNYGSNSGGYDQLGFETLTFTRSNISARIPPSGLTSVLQNGSVVLSWWGSAYATSYNVYRATSLTVFNQIASVVDPRTYTDNVAAGTYYYFVTAVTDQGESNPSNLVQIVANPQALNTYYKFDETSGTSAADSSGNGHTATLIGNVSHVPGIIGNAIQLDGSTGYVNISSNVVANLSDFTIATWMKLNSLTRYARIFDFGFGTYRYLFFAPSDGSGHSVFTITANEGPGEFRIQNASLPTGQWCHVAITLLGTTASYYLNGTLIQSNIVYQQPYQLAMGADAMTPQVYIGHSQYPNDPKLNGIIDDFRIYQGALTAAQVSALYSSGASG</sequence>
<dbReference type="InterPro" id="IPR008397">
    <property type="entry name" value="Alginate_lyase_dom"/>
</dbReference>
<feature type="domain" description="Alginate lyase" evidence="4">
    <location>
        <begin position="82"/>
        <end position="297"/>
    </location>
</feature>
<dbReference type="AlphaFoldDB" id="A0A914C641"/>
<dbReference type="Pfam" id="PF05426">
    <property type="entry name" value="Alginate_lyase"/>
    <property type="match status" value="1"/>
</dbReference>
<keyword evidence="2" id="KW-0456">Lyase</keyword>
<evidence type="ECO:0000256" key="2">
    <source>
        <dbReference type="ARBA" id="ARBA00023239"/>
    </source>
</evidence>
<accession>A0A914C641</accession>
<protein>
    <submittedName>
        <fullName evidence="6">Alginate lyase domain-containing protein</fullName>
    </submittedName>
</protein>
<keyword evidence="1 3" id="KW-0732">Signal</keyword>
<evidence type="ECO:0000313" key="5">
    <source>
        <dbReference type="Proteomes" id="UP000887540"/>
    </source>
</evidence>
<dbReference type="SUPFAM" id="SSF49265">
    <property type="entry name" value="Fibronectin type III"/>
    <property type="match status" value="1"/>
</dbReference>
<dbReference type="InterPro" id="IPR013320">
    <property type="entry name" value="ConA-like_dom_sf"/>
</dbReference>
<dbReference type="Pfam" id="PF13385">
    <property type="entry name" value="Laminin_G_3"/>
    <property type="match status" value="1"/>
</dbReference>
<dbReference type="SUPFAM" id="SSF48230">
    <property type="entry name" value="Chondroitin AC/alginate lyase"/>
    <property type="match status" value="1"/>
</dbReference>
<dbReference type="InterPro" id="IPR036116">
    <property type="entry name" value="FN3_sf"/>
</dbReference>
<dbReference type="CDD" id="cd00063">
    <property type="entry name" value="FN3"/>
    <property type="match status" value="1"/>
</dbReference>
<dbReference type="InterPro" id="IPR013783">
    <property type="entry name" value="Ig-like_fold"/>
</dbReference>
<feature type="chain" id="PRO_5037678551" evidence="3">
    <location>
        <begin position="20"/>
        <end position="700"/>
    </location>
</feature>
<dbReference type="InterPro" id="IPR003961">
    <property type="entry name" value="FN3_dom"/>
</dbReference>
<proteinExistence type="predicted"/>
<feature type="signal peptide" evidence="3">
    <location>
        <begin position="1"/>
        <end position="19"/>
    </location>
</feature>
<dbReference type="GO" id="GO:0016829">
    <property type="term" value="F:lyase activity"/>
    <property type="evidence" value="ECO:0007669"/>
    <property type="project" value="UniProtKB-KW"/>
</dbReference>
<evidence type="ECO:0000259" key="4">
    <source>
        <dbReference type="Pfam" id="PF05426"/>
    </source>
</evidence>
<dbReference type="InterPro" id="IPR008929">
    <property type="entry name" value="Chondroitin_lyas"/>
</dbReference>
<dbReference type="SUPFAM" id="SSF49899">
    <property type="entry name" value="Concanavalin A-like lectins/glucanases"/>
    <property type="match status" value="1"/>
</dbReference>
<name>A0A914C641_9BILA</name>
<keyword evidence="5" id="KW-1185">Reference proteome</keyword>
<dbReference type="Gene3D" id="2.60.120.200">
    <property type="match status" value="1"/>
</dbReference>
<dbReference type="WBParaSite" id="ACRNAN_Path_303.g1146.t1">
    <property type="protein sequence ID" value="ACRNAN_Path_303.g1146.t1"/>
    <property type="gene ID" value="ACRNAN_Path_303.g1146"/>
</dbReference>
<evidence type="ECO:0000256" key="1">
    <source>
        <dbReference type="ARBA" id="ARBA00022729"/>
    </source>
</evidence>
<dbReference type="Proteomes" id="UP000887540">
    <property type="component" value="Unplaced"/>
</dbReference>
<reference evidence="6" key="1">
    <citation type="submission" date="2022-11" db="UniProtKB">
        <authorList>
            <consortium name="WormBaseParasite"/>
        </authorList>
    </citation>
    <scope>IDENTIFICATION</scope>
</reference>